<keyword evidence="2" id="KW-1185">Reference proteome</keyword>
<proteinExistence type="predicted"/>
<dbReference type="Proteomes" id="UP001055439">
    <property type="component" value="Chromosome 8"/>
</dbReference>
<sequence>MLLYHLHCHHVSLRLPFDSKYAITSCSSSVNAAASASPAVGGPFTPFPLPSCFIAPPKRSLV</sequence>
<name>A0A9E7H267_9LILI</name>
<reference evidence="1" key="1">
    <citation type="submission" date="2022-05" db="EMBL/GenBank/DDBJ databases">
        <title>The Musa troglodytarum L. genome provides insights into the mechanism of non-climacteric behaviour and enrichment of carotenoids.</title>
        <authorList>
            <person name="Wang J."/>
        </authorList>
    </citation>
    <scope>NUCLEOTIDE SEQUENCE</scope>
    <source>
        <tissue evidence="1">Leaf</tissue>
    </source>
</reference>
<organism evidence="1 2">
    <name type="scientific">Musa troglodytarum</name>
    <name type="common">fe'i banana</name>
    <dbReference type="NCBI Taxonomy" id="320322"/>
    <lineage>
        <taxon>Eukaryota</taxon>
        <taxon>Viridiplantae</taxon>
        <taxon>Streptophyta</taxon>
        <taxon>Embryophyta</taxon>
        <taxon>Tracheophyta</taxon>
        <taxon>Spermatophyta</taxon>
        <taxon>Magnoliopsida</taxon>
        <taxon>Liliopsida</taxon>
        <taxon>Zingiberales</taxon>
        <taxon>Musaceae</taxon>
        <taxon>Musa</taxon>
    </lineage>
</organism>
<accession>A0A9E7H267</accession>
<evidence type="ECO:0000313" key="1">
    <source>
        <dbReference type="EMBL" id="URE22257.1"/>
    </source>
</evidence>
<dbReference type="AlphaFoldDB" id="A0A9E7H267"/>
<protein>
    <submittedName>
        <fullName evidence="1">Uncharacterized protein</fullName>
    </submittedName>
</protein>
<gene>
    <name evidence="1" type="ORF">MUK42_36239</name>
</gene>
<dbReference type="EMBL" id="CP097510">
    <property type="protein sequence ID" value="URE22257.1"/>
    <property type="molecule type" value="Genomic_DNA"/>
</dbReference>
<evidence type="ECO:0000313" key="2">
    <source>
        <dbReference type="Proteomes" id="UP001055439"/>
    </source>
</evidence>